<name>A0A5B8J748_9RHOB</name>
<dbReference type="PANTHER" id="PTHR32347">
    <property type="entry name" value="EFFLUX SYSTEM COMPONENT YKNX-RELATED"/>
    <property type="match status" value="1"/>
</dbReference>
<keyword evidence="4" id="KW-0472">Membrane</keyword>
<gene>
    <name evidence="5" type="ORF">FPZ52_08760</name>
</gene>
<evidence type="ECO:0000313" key="6">
    <source>
        <dbReference type="Proteomes" id="UP000318483"/>
    </source>
</evidence>
<dbReference type="GO" id="GO:0030313">
    <property type="term" value="C:cell envelope"/>
    <property type="evidence" value="ECO:0007669"/>
    <property type="project" value="UniProtKB-SubCell"/>
</dbReference>
<evidence type="ECO:0000256" key="1">
    <source>
        <dbReference type="ARBA" id="ARBA00004196"/>
    </source>
</evidence>
<dbReference type="Gene3D" id="2.40.50.100">
    <property type="match status" value="1"/>
</dbReference>
<sequence>MVSGQPISSKASRDRTVPRADARKPNAVELLLRIESELRQVESVQELKFVLANETPVLSRASQVFVVSVKGRRRRVEAVTGIGVVERNAPRIRWIEAVIGGLAEDAGLQARRDFRLPAYAPPEGEHSDSFPYPFMLWVPFILPGGHVFGGLLLARERPWSDSDVLVSERVAETGGYCWAAMAGKRRLKRRVRIGPVLAALVICLVAAGFVPVPLTVLAPAQVVSVEPRIIAAPLDGTIDSIAVDPNAEVAAEDELFRMSDTTLRNDLAVAEQEVRVAEADFKRIAQSAVTDPSARADFAVARTELSLATARRDYAQELLNRTVVAAPAAGVVIYGDRREWIGRPVQVGERLMEIADPTRVQLRIDVPVADSIVMREGASARAFLDSDPLKPVPATVISASFEAQRTEEDVMAYRIYARFSEDHAPMQLGTRGTAQIYGEQVSLAYYLFRKPLAAARQWLGQ</sequence>
<evidence type="ECO:0000256" key="4">
    <source>
        <dbReference type="SAM" id="Phobius"/>
    </source>
</evidence>
<dbReference type="AlphaFoldDB" id="A0A5B8J748"/>
<dbReference type="PANTHER" id="PTHR32347:SF23">
    <property type="entry name" value="BLL5650 PROTEIN"/>
    <property type="match status" value="1"/>
</dbReference>
<dbReference type="SUPFAM" id="SSF111369">
    <property type="entry name" value="HlyD-like secretion proteins"/>
    <property type="match status" value="1"/>
</dbReference>
<keyword evidence="4" id="KW-1133">Transmembrane helix</keyword>
<dbReference type="EMBL" id="CP042261">
    <property type="protein sequence ID" value="QDY70297.1"/>
    <property type="molecule type" value="Genomic_DNA"/>
</dbReference>
<feature type="region of interest" description="Disordered" evidence="3">
    <location>
        <begin position="1"/>
        <end position="20"/>
    </location>
</feature>
<dbReference type="Gene3D" id="2.40.30.170">
    <property type="match status" value="1"/>
</dbReference>
<keyword evidence="2" id="KW-0175">Coiled coil</keyword>
<feature type="transmembrane region" description="Helical" evidence="4">
    <location>
        <begin position="134"/>
        <end position="154"/>
    </location>
</feature>
<evidence type="ECO:0000313" key="5">
    <source>
        <dbReference type="EMBL" id="QDY70297.1"/>
    </source>
</evidence>
<reference evidence="5 6" key="1">
    <citation type="submission" date="2019-07" db="EMBL/GenBank/DDBJ databases">
        <title>Litoreibacter alkalisoli sp. nov., isolated from saline-alkaline soil.</title>
        <authorList>
            <person name="Wang S."/>
            <person name="Xu L."/>
            <person name="Xing Y.-T."/>
            <person name="Sun J.-Q."/>
        </authorList>
    </citation>
    <scope>NUCLEOTIDE SEQUENCE [LARGE SCALE GENOMIC DNA]</scope>
    <source>
        <strain evidence="5 6">LN3S51</strain>
    </source>
</reference>
<dbReference type="Gene3D" id="1.10.287.470">
    <property type="entry name" value="Helix hairpin bin"/>
    <property type="match status" value="1"/>
</dbReference>
<keyword evidence="4" id="KW-0812">Transmembrane</keyword>
<organism evidence="5 6">
    <name type="scientific">Qingshengfaniella alkalisoli</name>
    <dbReference type="NCBI Taxonomy" id="2599296"/>
    <lineage>
        <taxon>Bacteria</taxon>
        <taxon>Pseudomonadati</taxon>
        <taxon>Pseudomonadota</taxon>
        <taxon>Alphaproteobacteria</taxon>
        <taxon>Rhodobacterales</taxon>
        <taxon>Paracoccaceae</taxon>
        <taxon>Qingshengfaniella</taxon>
    </lineage>
</organism>
<feature type="compositionally biased region" description="Basic and acidic residues" evidence="3">
    <location>
        <begin position="11"/>
        <end position="20"/>
    </location>
</feature>
<dbReference type="KEGG" id="lit:FPZ52_08760"/>
<evidence type="ECO:0000256" key="3">
    <source>
        <dbReference type="SAM" id="MobiDB-lite"/>
    </source>
</evidence>
<comment type="subcellular location">
    <subcellularLocation>
        <location evidence="1">Cell envelope</location>
    </subcellularLocation>
</comment>
<keyword evidence="6" id="KW-1185">Reference proteome</keyword>
<dbReference type="InterPro" id="IPR050465">
    <property type="entry name" value="UPF0194_transport"/>
</dbReference>
<evidence type="ECO:0000256" key="2">
    <source>
        <dbReference type="ARBA" id="ARBA00023054"/>
    </source>
</evidence>
<feature type="transmembrane region" description="Helical" evidence="4">
    <location>
        <begin position="193"/>
        <end position="214"/>
    </location>
</feature>
<protein>
    <submittedName>
        <fullName evidence="5">HlyD family efflux transporter periplasmic adaptor subunit</fullName>
    </submittedName>
</protein>
<feature type="compositionally biased region" description="Polar residues" evidence="3">
    <location>
        <begin position="1"/>
        <end position="10"/>
    </location>
</feature>
<proteinExistence type="predicted"/>
<accession>A0A5B8J748</accession>
<dbReference type="OrthoDB" id="9763546at2"/>
<dbReference type="Proteomes" id="UP000318483">
    <property type="component" value="Chromosome"/>
</dbReference>